<organism evidence="1">
    <name type="scientific">mine drainage metagenome</name>
    <dbReference type="NCBI Taxonomy" id="410659"/>
    <lineage>
        <taxon>unclassified sequences</taxon>
        <taxon>metagenomes</taxon>
        <taxon>ecological metagenomes</taxon>
    </lineage>
</organism>
<name>T1ADQ4_9ZZZZ</name>
<evidence type="ECO:0000313" key="1">
    <source>
        <dbReference type="EMBL" id="EQD54773.1"/>
    </source>
</evidence>
<dbReference type="PANTHER" id="PTHR42883">
    <property type="entry name" value="GLUCOSE-1-PHOSPHATE THYMIDYLTRANSFERASE"/>
    <property type="match status" value="1"/>
</dbReference>
<keyword evidence="1" id="KW-0808">Transferase</keyword>
<gene>
    <name evidence="1" type="ORF">B1A_12059</name>
</gene>
<dbReference type="EMBL" id="AUZX01008707">
    <property type="protein sequence ID" value="EQD54773.1"/>
    <property type="molecule type" value="Genomic_DNA"/>
</dbReference>
<proteinExistence type="predicted"/>
<reference evidence="1" key="1">
    <citation type="submission" date="2013-08" db="EMBL/GenBank/DDBJ databases">
        <authorList>
            <person name="Mendez C."/>
            <person name="Richter M."/>
            <person name="Ferrer M."/>
            <person name="Sanchez J."/>
        </authorList>
    </citation>
    <scope>NUCLEOTIDE SEQUENCE</scope>
</reference>
<sequence>RREYDIFGYKGEGTWLDTGRPKDMIKANQIMIEKYGNTINSKNMKGKFIIWNQVNMDDIKLFGPTFISEKATIGKGSIIKGSAIYNNVEIGENVEIEDSIIMDCSKIMSGTKMFKSVLMKNTTIGSDCIVNESVISPGLSLQNGSRVYNVSLSSDQTANDS</sequence>
<dbReference type="SUPFAM" id="SSF51161">
    <property type="entry name" value="Trimeric LpxA-like enzymes"/>
    <property type="match status" value="1"/>
</dbReference>
<accession>T1ADQ4</accession>
<dbReference type="InterPro" id="IPR011004">
    <property type="entry name" value="Trimer_LpxA-like_sf"/>
</dbReference>
<dbReference type="PANTHER" id="PTHR42883:SF2">
    <property type="entry name" value="THYMIDYLYLTRANSFERASE"/>
    <property type="match status" value="1"/>
</dbReference>
<protein>
    <submittedName>
        <fullName evidence="1">Mannose-1-phosphate guanyltransferase</fullName>
    </submittedName>
</protein>
<reference evidence="1" key="2">
    <citation type="journal article" date="2014" name="ISME J.">
        <title>Microbial stratification in low pH oxic and suboxic macroscopic growths along an acid mine drainage.</title>
        <authorList>
            <person name="Mendez-Garcia C."/>
            <person name="Mesa V."/>
            <person name="Sprenger R.R."/>
            <person name="Richter M."/>
            <person name="Diez M.S."/>
            <person name="Solano J."/>
            <person name="Bargiela R."/>
            <person name="Golyshina O.V."/>
            <person name="Manteca A."/>
            <person name="Ramos J.L."/>
            <person name="Gallego J.R."/>
            <person name="Llorente I."/>
            <person name="Martins Dos Santos V.A."/>
            <person name="Jensen O.N."/>
            <person name="Pelaez A.I."/>
            <person name="Sanchez J."/>
            <person name="Ferrer M."/>
        </authorList>
    </citation>
    <scope>NUCLEOTIDE SEQUENCE</scope>
</reference>
<dbReference type="GO" id="GO:0016740">
    <property type="term" value="F:transferase activity"/>
    <property type="evidence" value="ECO:0007669"/>
    <property type="project" value="UniProtKB-KW"/>
</dbReference>
<feature type="non-terminal residue" evidence="1">
    <location>
        <position position="1"/>
    </location>
</feature>
<dbReference type="Gene3D" id="2.160.10.10">
    <property type="entry name" value="Hexapeptide repeat proteins"/>
    <property type="match status" value="2"/>
</dbReference>
<dbReference type="AlphaFoldDB" id="T1ADQ4"/>
<comment type="caution">
    <text evidence="1">The sequence shown here is derived from an EMBL/GenBank/DDBJ whole genome shotgun (WGS) entry which is preliminary data.</text>
</comment>